<evidence type="ECO:0008006" key="3">
    <source>
        <dbReference type="Google" id="ProtNLM"/>
    </source>
</evidence>
<name>A0ABR2FQL3_9ROSI</name>
<comment type="caution">
    <text evidence="1">The sequence shown here is derived from an EMBL/GenBank/DDBJ whole genome shotgun (WGS) entry which is preliminary data.</text>
</comment>
<sequence>MHDIKFIEEENIVLDNVGEEPESTEGSEKWIAGTIINTKPIDTDSILRVFQKVFAESKLEEMVVLNKNFFLTKFYKQEGNKNILNKCPWIFDGDLLAVREYKPEFSIDEYNFDKFQIWVIVFGIPLGMMSKQLGGSTRSMMGAFVAIDMREGEGRWGEFLRIQVELD</sequence>
<dbReference type="PANTHER" id="PTHR31286:SF180">
    <property type="entry name" value="OS10G0362600 PROTEIN"/>
    <property type="match status" value="1"/>
</dbReference>
<proteinExistence type="predicted"/>
<keyword evidence="2" id="KW-1185">Reference proteome</keyword>
<evidence type="ECO:0000313" key="2">
    <source>
        <dbReference type="Proteomes" id="UP001472677"/>
    </source>
</evidence>
<protein>
    <recommendedName>
        <fullName evidence="3">DUF4283 domain-containing protein</fullName>
    </recommendedName>
</protein>
<reference evidence="1 2" key="1">
    <citation type="journal article" date="2024" name="G3 (Bethesda)">
        <title>Genome assembly of Hibiscus sabdariffa L. provides insights into metabolisms of medicinal natural products.</title>
        <authorList>
            <person name="Kim T."/>
        </authorList>
    </citation>
    <scope>NUCLEOTIDE SEQUENCE [LARGE SCALE GENOMIC DNA]</scope>
    <source>
        <strain evidence="1">TK-2024</strain>
        <tissue evidence="1">Old leaves</tissue>
    </source>
</reference>
<evidence type="ECO:0000313" key="1">
    <source>
        <dbReference type="EMBL" id="KAK8584149.1"/>
    </source>
</evidence>
<dbReference type="PANTHER" id="PTHR31286">
    <property type="entry name" value="GLYCINE-RICH CELL WALL STRUCTURAL PROTEIN 1.8-LIKE"/>
    <property type="match status" value="1"/>
</dbReference>
<dbReference type="InterPro" id="IPR040256">
    <property type="entry name" value="At4g02000-like"/>
</dbReference>
<accession>A0ABR2FQL3</accession>
<organism evidence="1 2">
    <name type="scientific">Hibiscus sabdariffa</name>
    <name type="common">roselle</name>
    <dbReference type="NCBI Taxonomy" id="183260"/>
    <lineage>
        <taxon>Eukaryota</taxon>
        <taxon>Viridiplantae</taxon>
        <taxon>Streptophyta</taxon>
        <taxon>Embryophyta</taxon>
        <taxon>Tracheophyta</taxon>
        <taxon>Spermatophyta</taxon>
        <taxon>Magnoliopsida</taxon>
        <taxon>eudicotyledons</taxon>
        <taxon>Gunneridae</taxon>
        <taxon>Pentapetalae</taxon>
        <taxon>rosids</taxon>
        <taxon>malvids</taxon>
        <taxon>Malvales</taxon>
        <taxon>Malvaceae</taxon>
        <taxon>Malvoideae</taxon>
        <taxon>Hibiscus</taxon>
    </lineage>
</organism>
<gene>
    <name evidence="1" type="ORF">V6N12_068397</name>
</gene>
<dbReference type="EMBL" id="JBBPBM010000005">
    <property type="protein sequence ID" value="KAK8584149.1"/>
    <property type="molecule type" value="Genomic_DNA"/>
</dbReference>
<dbReference type="Proteomes" id="UP001472677">
    <property type="component" value="Unassembled WGS sequence"/>
</dbReference>